<keyword evidence="6" id="KW-0804">Transcription</keyword>
<dbReference type="GO" id="GO:0005886">
    <property type="term" value="C:plasma membrane"/>
    <property type="evidence" value="ECO:0007669"/>
    <property type="project" value="TreeGrafter"/>
</dbReference>
<evidence type="ECO:0000256" key="6">
    <source>
        <dbReference type="ARBA" id="ARBA00023163"/>
    </source>
</evidence>
<name>A0AB74CF89_ASPFL</name>
<evidence type="ECO:0000313" key="10">
    <source>
        <dbReference type="EMBL" id="RMZ44913.1"/>
    </source>
</evidence>
<dbReference type="Proteomes" id="UP000275480">
    <property type="component" value="Unassembled WGS sequence"/>
</dbReference>
<dbReference type="Pfam" id="PF04082">
    <property type="entry name" value="Fungal_trans"/>
    <property type="match status" value="1"/>
</dbReference>
<proteinExistence type="predicted"/>
<feature type="transmembrane region" description="Helical" evidence="8">
    <location>
        <begin position="760"/>
        <end position="782"/>
    </location>
</feature>
<dbReference type="EMBL" id="QQZZ01000064">
    <property type="protein sequence ID" value="RMZ44913.1"/>
    <property type="molecule type" value="Genomic_DNA"/>
</dbReference>
<evidence type="ECO:0000256" key="4">
    <source>
        <dbReference type="ARBA" id="ARBA00023015"/>
    </source>
</evidence>
<dbReference type="PANTHER" id="PTHR31465">
    <property type="entry name" value="PROTEIN RTA1-RELATED"/>
    <property type="match status" value="1"/>
</dbReference>
<evidence type="ECO:0000259" key="9">
    <source>
        <dbReference type="Pfam" id="PF04082"/>
    </source>
</evidence>
<dbReference type="PANTHER" id="PTHR31465:SF11">
    <property type="entry name" value="DOMAIN PROTEIN, PUTATIVE (AFU_ORTHOLOGUE AFUA_3G10770)-RELATED"/>
    <property type="match status" value="1"/>
</dbReference>
<evidence type="ECO:0000256" key="8">
    <source>
        <dbReference type="SAM" id="Phobius"/>
    </source>
</evidence>
<comment type="caution">
    <text evidence="10">The sequence shown here is derived from an EMBL/GenBank/DDBJ whole genome shotgun (WGS) entry which is preliminary data.</text>
</comment>
<keyword evidence="3 8" id="KW-1133">Transmembrane helix</keyword>
<feature type="transmembrane region" description="Helical" evidence="8">
    <location>
        <begin position="722"/>
        <end position="740"/>
    </location>
</feature>
<evidence type="ECO:0000313" key="11">
    <source>
        <dbReference type="Proteomes" id="UP000275480"/>
    </source>
</evidence>
<evidence type="ECO:0000256" key="5">
    <source>
        <dbReference type="ARBA" id="ARBA00023136"/>
    </source>
</evidence>
<dbReference type="GO" id="GO:0000324">
    <property type="term" value="C:fungal-type vacuole"/>
    <property type="evidence" value="ECO:0007669"/>
    <property type="project" value="TreeGrafter"/>
</dbReference>
<keyword evidence="4" id="KW-0805">Transcription regulation</keyword>
<feature type="transmembrane region" description="Helical" evidence="8">
    <location>
        <begin position="913"/>
        <end position="937"/>
    </location>
</feature>
<evidence type="ECO:0000256" key="2">
    <source>
        <dbReference type="ARBA" id="ARBA00022692"/>
    </source>
</evidence>
<keyword evidence="5 8" id="KW-0472">Membrane</keyword>
<protein>
    <recommendedName>
        <fullName evidence="9">Xylanolytic transcriptional activator regulatory domain-containing protein</fullName>
    </recommendedName>
</protein>
<dbReference type="InterPro" id="IPR007568">
    <property type="entry name" value="RTA1"/>
</dbReference>
<dbReference type="GO" id="GO:0008270">
    <property type="term" value="F:zinc ion binding"/>
    <property type="evidence" value="ECO:0007669"/>
    <property type="project" value="InterPro"/>
</dbReference>
<keyword evidence="2 8" id="KW-0812">Transmembrane</keyword>
<organism evidence="10 11">
    <name type="scientific">Aspergillus flavus</name>
    <dbReference type="NCBI Taxonomy" id="5059"/>
    <lineage>
        <taxon>Eukaryota</taxon>
        <taxon>Fungi</taxon>
        <taxon>Dikarya</taxon>
        <taxon>Ascomycota</taxon>
        <taxon>Pezizomycotina</taxon>
        <taxon>Eurotiomycetes</taxon>
        <taxon>Eurotiomycetidae</taxon>
        <taxon>Eurotiales</taxon>
        <taxon>Aspergillaceae</taxon>
        <taxon>Aspergillus</taxon>
        <taxon>Aspergillus subgen. Circumdati</taxon>
    </lineage>
</organism>
<reference evidence="10 11" key="1">
    <citation type="submission" date="2018-07" db="EMBL/GenBank/DDBJ databases">
        <title>Identification of spontaneous genetic mutation associated with occurrence of a yellow conidial color mutant of Aspergillus flavus.</title>
        <authorList>
            <person name="Chang P.-K."/>
            <person name="Mack B.M."/>
            <person name="Scharfenstein L."/>
            <person name="Gilbert M.K."/>
        </authorList>
    </citation>
    <scope>NUCLEOTIDE SEQUENCE [LARGE SCALE GENOMIC DNA]</scope>
    <source>
        <strain evidence="10 11">CA14</strain>
    </source>
</reference>
<evidence type="ECO:0000256" key="1">
    <source>
        <dbReference type="ARBA" id="ARBA00004141"/>
    </source>
</evidence>
<dbReference type="AlphaFoldDB" id="A0AB74CF89"/>
<keyword evidence="7" id="KW-0539">Nucleus</keyword>
<sequence length="961" mass="107536">MTPSCDIGDDVGSPEYHVKPNRREISTRTQTTLAQDPPDPLPLYVDQLIEDHRVPGRTRYLETIVTHHDSYIGSASIGYFSESRIRALTNRLGHTGVECLLNRISAVVSDRYERHHEQPATDKLWQKPESLPEVDGTTMRLYVSSYFSQLHPVYPFLDRSKFEQRISNVSLAADLAGDIHWSALYHTVLALGCQYHGGGAFEPGKGKSWKFYQVALGFASDIFVGAECMGGLQAITAMAIFALNFSYMHLDSLFIKQAACVAQRMRLNASSDAADQHFRYRTFWVIYFLEKTLSFHHGNTSVIMDSDIGCPVPITPESVFGDYNWLTACAGLARFLSRAYESLFSISATWNTEASYYRKIDTMNSVLERWRQSIPMIFRPGEPFRAQSFHGSCETFIALQTHFYYHNACIALCRLTLHLGRHSDGPRQVAARKAIMQAARSIIELLRHIDMEAYTPVYILAHLPLSALFILFDLVIHNPTHPETASNLALLEVAGGHFSRLEYATGGSLPSSVLAEFAYIARTFVRTYRVEGNDGSTIAVPTNVNIDLPRRQDDSLPSAASFLENETHDHQPPLASPDTLPLFFPAIDDMDAGDGSLTGFDVTDLFGTSIPFDQNLPFWPKTQKLVPVPVPSEILRETLKRFCYRFLLQLGSTTMKTCPFQAPDLSLPMIEDYLHKGCHALVKGVNPAYGYQPSLAAGIVFCVLFGTSMVAHTAQSFWSRKWWCLLFAIGCLTEVLGWAARTWSAECPYQTDAFLMQISTLIIGPTFFTAGIYVLLGQLIALLGPESSILRPSWYLWIFCTCDIVSLVVQAVGGGMASSAASEVDGDTAPGTNTMVAGIVFQMAAITAFAFCGIDFLVRCRRPQLRVRFTPRMRLLVLATTFSVVCIYVRSIYRTIELLEGWSGYLITREWFFIGLDGIPMVLAVVVFNIFHPYWLLPREKEARKAESWVSLTRPGENDDI</sequence>
<dbReference type="Pfam" id="PF04479">
    <property type="entry name" value="RTA1"/>
    <property type="match status" value="1"/>
</dbReference>
<feature type="transmembrane region" description="Helical" evidence="8">
    <location>
        <begin position="794"/>
        <end position="815"/>
    </location>
</feature>
<feature type="transmembrane region" description="Helical" evidence="8">
    <location>
        <begin position="835"/>
        <end position="854"/>
    </location>
</feature>
<accession>A0AB74CF89</accession>
<feature type="transmembrane region" description="Helical" evidence="8">
    <location>
        <begin position="689"/>
        <end position="710"/>
    </location>
</feature>
<feature type="domain" description="Xylanolytic transcriptional activator regulatory" evidence="9">
    <location>
        <begin position="144"/>
        <end position="372"/>
    </location>
</feature>
<dbReference type="CDD" id="cd12148">
    <property type="entry name" value="fungal_TF_MHR"/>
    <property type="match status" value="1"/>
</dbReference>
<dbReference type="GO" id="GO:0006351">
    <property type="term" value="P:DNA-templated transcription"/>
    <property type="evidence" value="ECO:0007669"/>
    <property type="project" value="InterPro"/>
</dbReference>
<comment type="subcellular location">
    <subcellularLocation>
        <location evidence="1">Membrane</location>
        <topology evidence="1">Multi-pass membrane protein</topology>
    </subcellularLocation>
</comment>
<dbReference type="InterPro" id="IPR007219">
    <property type="entry name" value="XnlR_reg_dom"/>
</dbReference>
<feature type="transmembrane region" description="Helical" evidence="8">
    <location>
        <begin position="875"/>
        <end position="893"/>
    </location>
</feature>
<evidence type="ECO:0000256" key="7">
    <source>
        <dbReference type="ARBA" id="ARBA00023242"/>
    </source>
</evidence>
<gene>
    <name evidence="10" type="ORF">CA14_010925</name>
</gene>
<evidence type="ECO:0000256" key="3">
    <source>
        <dbReference type="ARBA" id="ARBA00022989"/>
    </source>
</evidence>
<dbReference type="GO" id="GO:0003677">
    <property type="term" value="F:DNA binding"/>
    <property type="evidence" value="ECO:0007669"/>
    <property type="project" value="InterPro"/>
</dbReference>